<comment type="caution">
    <text evidence="12">The sequence shown here is derived from an EMBL/GenBank/DDBJ whole genome shotgun (WGS) entry which is preliminary data.</text>
</comment>
<protein>
    <recommendedName>
        <fullName evidence="10">S-acyltransferase</fullName>
        <ecNumber evidence="10">2.3.1.225</ecNumber>
    </recommendedName>
    <alternativeName>
        <fullName evidence="10">Palmitoyltransferase</fullName>
    </alternativeName>
</protein>
<proteinExistence type="inferred from homology"/>
<reference evidence="12" key="1">
    <citation type="journal article" date="2020" name="bioRxiv">
        <title>Comparative genomics of Chlamydomonas.</title>
        <authorList>
            <person name="Craig R.J."/>
            <person name="Hasan A.R."/>
            <person name="Ness R.W."/>
            <person name="Keightley P.D."/>
        </authorList>
    </citation>
    <scope>NUCLEOTIDE SEQUENCE</scope>
    <source>
        <strain evidence="12">SAG 7.73</strain>
    </source>
</reference>
<dbReference type="EC" id="2.3.1.225" evidence="10"/>
<keyword evidence="7" id="KW-0564">Palmitate</keyword>
<comment type="similarity">
    <text evidence="2 10">Belongs to the DHHC palmitoyltransferase family.</text>
</comment>
<evidence type="ECO:0000256" key="7">
    <source>
        <dbReference type="ARBA" id="ARBA00023139"/>
    </source>
</evidence>
<keyword evidence="5 10" id="KW-1133">Transmembrane helix</keyword>
<comment type="domain">
    <text evidence="10">The DHHC domain is required for palmitoyltransferase activity.</text>
</comment>
<dbReference type="PROSITE" id="PS50216">
    <property type="entry name" value="DHHC"/>
    <property type="match status" value="1"/>
</dbReference>
<dbReference type="InterPro" id="IPR039859">
    <property type="entry name" value="PFA4/ZDH16/20/ERF2-like"/>
</dbReference>
<name>A0A835W967_CHLIN</name>
<dbReference type="EMBL" id="JAEHOC010000004">
    <property type="protein sequence ID" value="KAG2442574.1"/>
    <property type="molecule type" value="Genomic_DNA"/>
</dbReference>
<feature type="transmembrane region" description="Helical" evidence="10">
    <location>
        <begin position="244"/>
        <end position="269"/>
    </location>
</feature>
<feature type="domain" description="Palmitoyltransferase DHHC" evidence="11">
    <location>
        <begin position="140"/>
        <end position="285"/>
    </location>
</feature>
<dbReference type="Pfam" id="PF01529">
    <property type="entry name" value="DHHC"/>
    <property type="match status" value="1"/>
</dbReference>
<keyword evidence="4 10" id="KW-0812">Transmembrane</keyword>
<dbReference type="AlphaFoldDB" id="A0A835W967"/>
<evidence type="ECO:0000256" key="10">
    <source>
        <dbReference type="RuleBase" id="RU079119"/>
    </source>
</evidence>
<evidence type="ECO:0000256" key="6">
    <source>
        <dbReference type="ARBA" id="ARBA00023136"/>
    </source>
</evidence>
<keyword evidence="9 10" id="KW-0012">Acyltransferase</keyword>
<evidence type="ECO:0000313" key="13">
    <source>
        <dbReference type="Proteomes" id="UP000650467"/>
    </source>
</evidence>
<evidence type="ECO:0000313" key="12">
    <source>
        <dbReference type="EMBL" id="KAG2442574.1"/>
    </source>
</evidence>
<keyword evidence="8" id="KW-0449">Lipoprotein</keyword>
<dbReference type="GO" id="GO:0005794">
    <property type="term" value="C:Golgi apparatus"/>
    <property type="evidence" value="ECO:0007669"/>
    <property type="project" value="TreeGrafter"/>
</dbReference>
<evidence type="ECO:0000256" key="8">
    <source>
        <dbReference type="ARBA" id="ARBA00023288"/>
    </source>
</evidence>
<evidence type="ECO:0000259" key="11">
    <source>
        <dbReference type="Pfam" id="PF01529"/>
    </source>
</evidence>
<evidence type="ECO:0000256" key="2">
    <source>
        <dbReference type="ARBA" id="ARBA00008574"/>
    </source>
</evidence>
<sequence length="386" mass="41649">MRAARGLAVCGVDLKVIFWVATHLLLPLLLAYCNLNVRRIFTVALALAPVAVSPTTPAATQAAAGADDARDTMAAASGGSRSELQLGCGGGAWMCAERWQVACVFALLTASLALFYSLYASDPGWITANSPAPASEPGAAACQQCGETPSTRCHHDKHTGQCVHKHDHHCWFLSASIGDCNHARFYVLLVVEVVLLVWMEVHVLQMWERCMLRPHLPRLLDAWQGRPQAPLQPQLPCPGAPGPLGVGVLLALGVFGAAFGALLLPLLLLHTYLAATGQTTLELLKGHRLPYLMRSYAVLQPHQLVAGRPPSMLDGAGKSVSLLAVARQHLRGTPPPRPFDEGVRRNLYVFFLAPKPYPYRQHLEKREAATGDVEMHQAGQGPARCT</sequence>
<comment type="catalytic activity">
    <reaction evidence="10">
        <text>L-cysteinyl-[protein] + hexadecanoyl-CoA = S-hexadecanoyl-L-cysteinyl-[protein] + CoA</text>
        <dbReference type="Rhea" id="RHEA:36683"/>
        <dbReference type="Rhea" id="RHEA-COMP:10131"/>
        <dbReference type="Rhea" id="RHEA-COMP:11032"/>
        <dbReference type="ChEBI" id="CHEBI:29950"/>
        <dbReference type="ChEBI" id="CHEBI:57287"/>
        <dbReference type="ChEBI" id="CHEBI:57379"/>
        <dbReference type="ChEBI" id="CHEBI:74151"/>
        <dbReference type="EC" id="2.3.1.225"/>
    </reaction>
</comment>
<keyword evidence="6 10" id="KW-0472">Membrane</keyword>
<evidence type="ECO:0000256" key="1">
    <source>
        <dbReference type="ARBA" id="ARBA00004127"/>
    </source>
</evidence>
<organism evidence="12 13">
    <name type="scientific">Chlamydomonas incerta</name>
    <dbReference type="NCBI Taxonomy" id="51695"/>
    <lineage>
        <taxon>Eukaryota</taxon>
        <taxon>Viridiplantae</taxon>
        <taxon>Chlorophyta</taxon>
        <taxon>core chlorophytes</taxon>
        <taxon>Chlorophyceae</taxon>
        <taxon>CS clade</taxon>
        <taxon>Chlamydomonadales</taxon>
        <taxon>Chlamydomonadaceae</taxon>
        <taxon>Chlamydomonas</taxon>
    </lineage>
</organism>
<evidence type="ECO:0000256" key="4">
    <source>
        <dbReference type="ARBA" id="ARBA00022692"/>
    </source>
</evidence>
<feature type="transmembrane region" description="Helical" evidence="10">
    <location>
        <begin position="99"/>
        <end position="119"/>
    </location>
</feature>
<dbReference type="GO" id="GO:0019706">
    <property type="term" value="F:protein-cysteine S-palmitoyltransferase activity"/>
    <property type="evidence" value="ECO:0007669"/>
    <property type="project" value="UniProtKB-EC"/>
</dbReference>
<dbReference type="PANTHER" id="PTHR22883:SF301">
    <property type="entry name" value="PALMITOYLTRANSFERASE ZDHHC12"/>
    <property type="match status" value="1"/>
</dbReference>
<feature type="transmembrane region" description="Helical" evidence="10">
    <location>
        <begin position="12"/>
        <end position="32"/>
    </location>
</feature>
<comment type="subcellular location">
    <subcellularLocation>
        <location evidence="1">Endomembrane system</location>
        <topology evidence="1">Multi-pass membrane protein</topology>
    </subcellularLocation>
</comment>
<dbReference type="GO" id="GO:0006612">
    <property type="term" value="P:protein targeting to membrane"/>
    <property type="evidence" value="ECO:0007669"/>
    <property type="project" value="TreeGrafter"/>
</dbReference>
<accession>A0A835W967</accession>
<evidence type="ECO:0000256" key="5">
    <source>
        <dbReference type="ARBA" id="ARBA00022989"/>
    </source>
</evidence>
<gene>
    <name evidence="12" type="ORF">HXX76_002659</name>
</gene>
<feature type="transmembrane region" description="Helical" evidence="10">
    <location>
        <begin position="185"/>
        <end position="207"/>
    </location>
</feature>
<dbReference type="PANTHER" id="PTHR22883">
    <property type="entry name" value="ZINC FINGER DHHC DOMAIN CONTAINING PROTEIN"/>
    <property type="match status" value="1"/>
</dbReference>
<keyword evidence="13" id="KW-1185">Reference proteome</keyword>
<evidence type="ECO:0000256" key="9">
    <source>
        <dbReference type="ARBA" id="ARBA00023315"/>
    </source>
</evidence>
<dbReference type="InterPro" id="IPR001594">
    <property type="entry name" value="Palmitoyltrfase_DHHC"/>
</dbReference>
<dbReference type="Proteomes" id="UP000650467">
    <property type="component" value="Unassembled WGS sequence"/>
</dbReference>
<keyword evidence="3 10" id="KW-0808">Transferase</keyword>
<dbReference type="OrthoDB" id="9909019at2759"/>
<evidence type="ECO:0000256" key="3">
    <source>
        <dbReference type="ARBA" id="ARBA00022679"/>
    </source>
</evidence>
<dbReference type="GO" id="GO:0005783">
    <property type="term" value="C:endoplasmic reticulum"/>
    <property type="evidence" value="ECO:0007669"/>
    <property type="project" value="TreeGrafter"/>
</dbReference>